<accession>A0A1U7J6R7</accession>
<dbReference type="OrthoDB" id="530303at2"/>
<dbReference type="EMBL" id="MRCG01000005">
    <property type="protein sequence ID" value="OKH48694.1"/>
    <property type="molecule type" value="Genomic_DNA"/>
</dbReference>
<dbReference type="Proteomes" id="UP000185557">
    <property type="component" value="Unassembled WGS sequence"/>
</dbReference>
<sequence length="152" mass="18034">MWQPLKNFVNSLTTYMALSPDMVARQRVNQWLRSRPCLTCDEWYRYHWTPPAVRRPLPKPLIDFTYQQLTDYSGLEIGRVKPSDHLVDDLSFPAVCWFDWSLTLCEDFYETFGLDISEHFDETQLFTCADLVNFLEQQLESRKDEEIREIGG</sequence>
<evidence type="ECO:0000313" key="1">
    <source>
        <dbReference type="EMBL" id="OKH48694.1"/>
    </source>
</evidence>
<gene>
    <name evidence="1" type="ORF">NIES30_09120</name>
</gene>
<dbReference type="STRING" id="549789.NIES30_09120"/>
<name>A0A1U7J6R7_9CYAN</name>
<proteinExistence type="predicted"/>
<dbReference type="AlphaFoldDB" id="A0A1U7J6R7"/>
<comment type="caution">
    <text evidence="1">The sequence shown here is derived from an EMBL/GenBank/DDBJ whole genome shotgun (WGS) entry which is preliminary data.</text>
</comment>
<protein>
    <submittedName>
        <fullName evidence="1">Uncharacterized protein</fullName>
    </submittedName>
</protein>
<dbReference type="RefSeq" id="WP_073608105.1">
    <property type="nucleotide sequence ID" value="NZ_MRCG01000005.1"/>
</dbReference>
<organism evidence="1 2">
    <name type="scientific">Phormidium tenue NIES-30</name>
    <dbReference type="NCBI Taxonomy" id="549789"/>
    <lineage>
        <taxon>Bacteria</taxon>
        <taxon>Bacillati</taxon>
        <taxon>Cyanobacteriota</taxon>
        <taxon>Cyanophyceae</taxon>
        <taxon>Oscillatoriophycideae</taxon>
        <taxon>Oscillatoriales</taxon>
        <taxon>Oscillatoriaceae</taxon>
        <taxon>Phormidium</taxon>
    </lineage>
</organism>
<reference evidence="1 2" key="1">
    <citation type="submission" date="2016-11" db="EMBL/GenBank/DDBJ databases">
        <title>Draft Genome Sequences of Nine Cyanobacterial Strains from Diverse Habitats.</title>
        <authorList>
            <person name="Zhu T."/>
            <person name="Hou S."/>
            <person name="Lu X."/>
            <person name="Hess W.R."/>
        </authorList>
    </citation>
    <scope>NUCLEOTIDE SEQUENCE [LARGE SCALE GENOMIC DNA]</scope>
    <source>
        <strain evidence="1 2">NIES-30</strain>
    </source>
</reference>
<keyword evidence="2" id="KW-1185">Reference proteome</keyword>
<evidence type="ECO:0000313" key="2">
    <source>
        <dbReference type="Proteomes" id="UP000185557"/>
    </source>
</evidence>